<dbReference type="GO" id="GO:0006508">
    <property type="term" value="P:proteolysis"/>
    <property type="evidence" value="ECO:0007669"/>
    <property type="project" value="UniProtKB-KW"/>
</dbReference>
<name>A0A840EVS3_9ACTN</name>
<dbReference type="PANTHER" id="PTHR34978">
    <property type="entry name" value="POSSIBLE SENSOR-TRANSDUCER PROTEIN BLAR"/>
    <property type="match status" value="1"/>
</dbReference>
<dbReference type="CDD" id="cd07326">
    <property type="entry name" value="M56_BlaR1_MecR1_like"/>
    <property type="match status" value="1"/>
</dbReference>
<dbReference type="Proteomes" id="UP000551501">
    <property type="component" value="Unassembled WGS sequence"/>
</dbReference>
<keyword evidence="1" id="KW-0378">Hydrolase</keyword>
<keyword evidence="1" id="KW-0645">Protease</keyword>
<proteinExistence type="predicted"/>
<evidence type="ECO:0000313" key="1">
    <source>
        <dbReference type="EMBL" id="MBB4133936.1"/>
    </source>
</evidence>
<comment type="caution">
    <text evidence="1">The sequence shown here is derived from an EMBL/GenBank/DDBJ whole genome shotgun (WGS) entry which is preliminary data.</text>
</comment>
<dbReference type="InterPro" id="IPR052173">
    <property type="entry name" value="Beta-lactam_resp_regulator"/>
</dbReference>
<accession>A0A840EVS3</accession>
<evidence type="ECO:0000313" key="2">
    <source>
        <dbReference type="Proteomes" id="UP000551501"/>
    </source>
</evidence>
<keyword evidence="2" id="KW-1185">Reference proteome</keyword>
<dbReference type="AlphaFoldDB" id="A0A840EVS3"/>
<reference evidence="1 2" key="1">
    <citation type="submission" date="2020-08" db="EMBL/GenBank/DDBJ databases">
        <title>Sequencing the genomes of 1000 actinobacteria strains.</title>
        <authorList>
            <person name="Klenk H.-P."/>
        </authorList>
    </citation>
    <scope>NUCLEOTIDE SEQUENCE [LARGE SCALE GENOMIC DNA]</scope>
    <source>
        <strain evidence="1 2">DSM 45298</strain>
    </source>
</reference>
<dbReference type="GO" id="GO:0008233">
    <property type="term" value="F:peptidase activity"/>
    <property type="evidence" value="ECO:0007669"/>
    <property type="project" value="UniProtKB-KW"/>
</dbReference>
<dbReference type="Gene3D" id="3.30.2010.10">
    <property type="entry name" value="Metalloproteases ('zincins'), catalytic domain"/>
    <property type="match status" value="1"/>
</dbReference>
<gene>
    <name evidence="1" type="ORF">BKA16_000488</name>
</gene>
<protein>
    <submittedName>
        <fullName evidence="1">Zn-dependent protease with chaperone function</fullName>
    </submittedName>
</protein>
<sequence length="157" mass="16491">MSTATLAALSGDELDAVLAHERAHLTQHHHVIAAISHELAHVFKPIPFISRSASTVPLYLEIAADNAARQITGARPLASALLKLIHHDANSAPSAAGDLALHAVGPNRIRTLLDSDEPAQGHRRTTIVAASLQNMTLVALTTAVALPWLIAMTSGCS</sequence>
<organism evidence="1 2">
    <name type="scientific">Gordonia humi</name>
    <dbReference type="NCBI Taxonomy" id="686429"/>
    <lineage>
        <taxon>Bacteria</taxon>
        <taxon>Bacillati</taxon>
        <taxon>Actinomycetota</taxon>
        <taxon>Actinomycetes</taxon>
        <taxon>Mycobacteriales</taxon>
        <taxon>Gordoniaceae</taxon>
        <taxon>Gordonia</taxon>
    </lineage>
</organism>
<dbReference type="EMBL" id="JACIFP010000001">
    <property type="protein sequence ID" value="MBB4133936.1"/>
    <property type="molecule type" value="Genomic_DNA"/>
</dbReference>
<dbReference type="PANTHER" id="PTHR34978:SF3">
    <property type="entry name" value="SLR0241 PROTEIN"/>
    <property type="match status" value="1"/>
</dbReference>